<sequence>MNVETPAGNSKPPSSADEKVAHKPQPKSESSHNLRWENGYNVIVGKISLDGCVMHLDGLCEGSMMWNGLSSTERENIQKWRLVLTKSREEIEAILQETIHHNAADHILGEIANMMWASFNIGSRASVSKTTERWLQAKQTSKSRAEKRERIDSPNATQLREAILNTHTISKLRNGDKYADSIRQMVLEKLGSAPKGVKDGWPSTRTISRAIGKLLKEHGERSDILEECGEETRQT</sequence>
<dbReference type="AlphaFoldDB" id="A0A560IT36"/>
<name>A0A560IT36_9PROT</name>
<feature type="region of interest" description="Disordered" evidence="1">
    <location>
        <begin position="1"/>
        <end position="33"/>
    </location>
</feature>
<reference evidence="2 3" key="1">
    <citation type="submission" date="2019-06" db="EMBL/GenBank/DDBJ databases">
        <title>Genomic Encyclopedia of Type Strains, Phase IV (KMG-V): Genome sequencing to study the core and pangenomes of soil and plant-associated prokaryotes.</title>
        <authorList>
            <person name="Whitman W."/>
        </authorList>
    </citation>
    <scope>NUCLEOTIDE SEQUENCE [LARGE SCALE GENOMIC DNA]</scope>
    <source>
        <strain evidence="2 3">BR 11140</strain>
    </source>
</reference>
<evidence type="ECO:0000313" key="2">
    <source>
        <dbReference type="EMBL" id="TWB62232.1"/>
    </source>
</evidence>
<comment type="caution">
    <text evidence="2">The sequence shown here is derived from an EMBL/GenBank/DDBJ whole genome shotgun (WGS) entry which is preliminary data.</text>
</comment>
<gene>
    <name evidence="2" type="ORF">FBZ92_105167</name>
</gene>
<proteinExistence type="predicted"/>
<dbReference type="Proteomes" id="UP000318050">
    <property type="component" value="Unassembled WGS sequence"/>
</dbReference>
<organism evidence="2 3">
    <name type="scientific">Nitrospirillum amazonense</name>
    <dbReference type="NCBI Taxonomy" id="28077"/>
    <lineage>
        <taxon>Bacteria</taxon>
        <taxon>Pseudomonadati</taxon>
        <taxon>Pseudomonadota</taxon>
        <taxon>Alphaproteobacteria</taxon>
        <taxon>Rhodospirillales</taxon>
        <taxon>Azospirillaceae</taxon>
        <taxon>Nitrospirillum</taxon>
    </lineage>
</organism>
<protein>
    <submittedName>
        <fullName evidence="2">Uncharacterized protein</fullName>
    </submittedName>
</protein>
<accession>A0A560IT36</accession>
<evidence type="ECO:0000313" key="3">
    <source>
        <dbReference type="Proteomes" id="UP000318050"/>
    </source>
</evidence>
<dbReference type="EMBL" id="VITT01000005">
    <property type="protein sequence ID" value="TWB62232.1"/>
    <property type="molecule type" value="Genomic_DNA"/>
</dbReference>
<evidence type="ECO:0000256" key="1">
    <source>
        <dbReference type="SAM" id="MobiDB-lite"/>
    </source>
</evidence>